<keyword evidence="3" id="KW-1185">Reference proteome</keyword>
<dbReference type="EMBL" id="AP014962">
    <property type="protein sequence ID" value="BAS98144.1"/>
    <property type="molecule type" value="Genomic_DNA"/>
</dbReference>
<feature type="signal peptide" evidence="1">
    <location>
        <begin position="1"/>
        <end position="29"/>
    </location>
</feature>
<accession>A0A0P0WXR2</accession>
<evidence type="ECO:0000313" key="3">
    <source>
        <dbReference type="Proteomes" id="UP000059680"/>
    </source>
</evidence>
<dbReference type="PaxDb" id="39947-A0A0P0WXR2"/>
<evidence type="ECO:0000313" key="2">
    <source>
        <dbReference type="EMBL" id="BAS98144.1"/>
    </source>
</evidence>
<reference evidence="2 3" key="2">
    <citation type="journal article" date="2013" name="Plant Cell Physiol.">
        <title>Rice Annotation Project Database (RAP-DB): an integrative and interactive database for rice genomics.</title>
        <authorList>
            <person name="Sakai H."/>
            <person name="Lee S.S."/>
            <person name="Tanaka T."/>
            <person name="Numa H."/>
            <person name="Kim J."/>
            <person name="Kawahara Y."/>
            <person name="Wakimoto H."/>
            <person name="Yang C.C."/>
            <person name="Iwamoto M."/>
            <person name="Abe T."/>
            <person name="Yamada Y."/>
            <person name="Muto A."/>
            <person name="Inokuchi H."/>
            <person name="Ikemura T."/>
            <person name="Matsumoto T."/>
            <person name="Sasaki T."/>
            <person name="Itoh T."/>
        </authorList>
    </citation>
    <scope>NUCLEOTIDE SEQUENCE [LARGE SCALE GENOMIC DNA]</scope>
    <source>
        <strain evidence="3">cv. Nipponbare</strain>
    </source>
</reference>
<dbReference type="Gramene" id="Os06t0544650-00">
    <property type="protein sequence ID" value="Os06t0544650-00"/>
    <property type="gene ID" value="Os06g0544650"/>
</dbReference>
<organism evidence="2 3">
    <name type="scientific">Oryza sativa subsp. japonica</name>
    <name type="common">Rice</name>
    <dbReference type="NCBI Taxonomy" id="39947"/>
    <lineage>
        <taxon>Eukaryota</taxon>
        <taxon>Viridiplantae</taxon>
        <taxon>Streptophyta</taxon>
        <taxon>Embryophyta</taxon>
        <taxon>Tracheophyta</taxon>
        <taxon>Spermatophyta</taxon>
        <taxon>Magnoliopsida</taxon>
        <taxon>Liliopsida</taxon>
        <taxon>Poales</taxon>
        <taxon>Poaceae</taxon>
        <taxon>BOP clade</taxon>
        <taxon>Oryzoideae</taxon>
        <taxon>Oryzeae</taxon>
        <taxon>Oryzinae</taxon>
        <taxon>Oryza</taxon>
        <taxon>Oryza sativa</taxon>
    </lineage>
</organism>
<reference evidence="2 3" key="3">
    <citation type="journal article" date="2013" name="Rice">
        <title>Improvement of the Oryza sativa Nipponbare reference genome using next generation sequence and optical map data.</title>
        <authorList>
            <person name="Kawahara Y."/>
            <person name="de la Bastide M."/>
            <person name="Hamilton J.P."/>
            <person name="Kanamori H."/>
            <person name="McCombie W.R."/>
            <person name="Ouyang S."/>
            <person name="Schwartz D.C."/>
            <person name="Tanaka T."/>
            <person name="Wu J."/>
            <person name="Zhou S."/>
            <person name="Childs K.L."/>
            <person name="Davidson R.M."/>
            <person name="Lin H."/>
            <person name="Quesada-Ocampo L."/>
            <person name="Vaillancourt B."/>
            <person name="Sakai H."/>
            <person name="Lee S.S."/>
            <person name="Kim J."/>
            <person name="Numa H."/>
            <person name="Itoh T."/>
            <person name="Buell C.R."/>
            <person name="Matsumoto T."/>
        </authorList>
    </citation>
    <scope>NUCLEOTIDE SEQUENCE [LARGE SCALE GENOMIC DNA]</scope>
    <source>
        <strain evidence="3">cv. Nipponbare</strain>
    </source>
</reference>
<dbReference type="InParanoid" id="A0A0P0WXR2"/>
<dbReference type="Proteomes" id="UP000059680">
    <property type="component" value="Chromosome 6"/>
</dbReference>
<keyword evidence="1" id="KW-0732">Signal</keyword>
<evidence type="ECO:0000256" key="1">
    <source>
        <dbReference type="SAM" id="SignalP"/>
    </source>
</evidence>
<protein>
    <submittedName>
        <fullName evidence="2">Os06g0544650 protein</fullName>
    </submittedName>
</protein>
<gene>
    <name evidence="2" type="ordered locus">Os06g0544650</name>
    <name evidence="2" type="ORF">OSNPB_060544650</name>
</gene>
<reference evidence="3" key="1">
    <citation type="journal article" date="2005" name="Nature">
        <title>The map-based sequence of the rice genome.</title>
        <authorList>
            <consortium name="International rice genome sequencing project (IRGSP)"/>
            <person name="Matsumoto T."/>
            <person name="Wu J."/>
            <person name="Kanamori H."/>
            <person name="Katayose Y."/>
            <person name="Fujisawa M."/>
            <person name="Namiki N."/>
            <person name="Mizuno H."/>
            <person name="Yamamoto K."/>
            <person name="Antonio B.A."/>
            <person name="Baba T."/>
            <person name="Sakata K."/>
            <person name="Nagamura Y."/>
            <person name="Aoki H."/>
            <person name="Arikawa K."/>
            <person name="Arita K."/>
            <person name="Bito T."/>
            <person name="Chiden Y."/>
            <person name="Fujitsuka N."/>
            <person name="Fukunaka R."/>
            <person name="Hamada M."/>
            <person name="Harada C."/>
            <person name="Hayashi A."/>
            <person name="Hijishita S."/>
            <person name="Honda M."/>
            <person name="Hosokawa S."/>
            <person name="Ichikawa Y."/>
            <person name="Idonuma A."/>
            <person name="Iijima M."/>
            <person name="Ikeda M."/>
            <person name="Ikeno M."/>
            <person name="Ito K."/>
            <person name="Ito S."/>
            <person name="Ito T."/>
            <person name="Ito Y."/>
            <person name="Ito Y."/>
            <person name="Iwabuchi A."/>
            <person name="Kamiya K."/>
            <person name="Karasawa W."/>
            <person name="Kurita K."/>
            <person name="Katagiri S."/>
            <person name="Kikuta A."/>
            <person name="Kobayashi H."/>
            <person name="Kobayashi N."/>
            <person name="Machita K."/>
            <person name="Maehara T."/>
            <person name="Masukawa M."/>
            <person name="Mizubayashi T."/>
            <person name="Mukai Y."/>
            <person name="Nagasaki H."/>
            <person name="Nagata Y."/>
            <person name="Naito S."/>
            <person name="Nakashima M."/>
            <person name="Nakama Y."/>
            <person name="Nakamichi Y."/>
            <person name="Nakamura M."/>
            <person name="Meguro A."/>
            <person name="Negishi M."/>
            <person name="Ohta I."/>
            <person name="Ohta T."/>
            <person name="Okamoto M."/>
            <person name="Ono N."/>
            <person name="Saji S."/>
            <person name="Sakaguchi M."/>
            <person name="Sakai K."/>
            <person name="Shibata M."/>
            <person name="Shimokawa T."/>
            <person name="Song J."/>
            <person name="Takazaki Y."/>
            <person name="Terasawa K."/>
            <person name="Tsugane M."/>
            <person name="Tsuji K."/>
            <person name="Ueda S."/>
            <person name="Waki K."/>
            <person name="Yamagata H."/>
            <person name="Yamamoto M."/>
            <person name="Yamamoto S."/>
            <person name="Yamane H."/>
            <person name="Yoshiki S."/>
            <person name="Yoshihara R."/>
            <person name="Yukawa K."/>
            <person name="Zhong H."/>
            <person name="Yano M."/>
            <person name="Yuan Q."/>
            <person name="Ouyang S."/>
            <person name="Liu J."/>
            <person name="Jones K.M."/>
            <person name="Gansberger K."/>
            <person name="Moffat K."/>
            <person name="Hill J."/>
            <person name="Bera J."/>
            <person name="Fadrosh D."/>
            <person name="Jin S."/>
            <person name="Johri S."/>
            <person name="Kim M."/>
            <person name="Overton L."/>
            <person name="Reardon M."/>
            <person name="Tsitrin T."/>
            <person name="Vuong H."/>
            <person name="Weaver B."/>
            <person name="Ciecko A."/>
            <person name="Tallon L."/>
            <person name="Jackson J."/>
            <person name="Pai G."/>
            <person name="Aken S.V."/>
            <person name="Utterback T."/>
            <person name="Reidmuller S."/>
            <person name="Feldblyum T."/>
            <person name="Hsiao J."/>
            <person name="Zismann V."/>
            <person name="Iobst S."/>
            <person name="de Vazeille A.R."/>
            <person name="Buell C.R."/>
            <person name="Ying K."/>
            <person name="Li Y."/>
            <person name="Lu T."/>
            <person name="Huang Y."/>
            <person name="Zhao Q."/>
            <person name="Feng Q."/>
            <person name="Zhang L."/>
            <person name="Zhu J."/>
            <person name="Weng Q."/>
            <person name="Mu J."/>
            <person name="Lu Y."/>
            <person name="Fan D."/>
            <person name="Liu Y."/>
            <person name="Guan J."/>
            <person name="Zhang Y."/>
            <person name="Yu S."/>
            <person name="Liu X."/>
            <person name="Zhang Y."/>
            <person name="Hong G."/>
            <person name="Han B."/>
            <person name="Choisne N."/>
            <person name="Demange N."/>
            <person name="Orjeda G."/>
            <person name="Samain S."/>
            <person name="Cattolico L."/>
            <person name="Pelletier E."/>
            <person name="Couloux A."/>
            <person name="Segurens B."/>
            <person name="Wincker P."/>
            <person name="D'Hont A."/>
            <person name="Scarpelli C."/>
            <person name="Weissenbach J."/>
            <person name="Salanoubat M."/>
            <person name="Quetier F."/>
            <person name="Yu Y."/>
            <person name="Kim H.R."/>
            <person name="Rambo T."/>
            <person name="Currie J."/>
            <person name="Collura K."/>
            <person name="Luo M."/>
            <person name="Yang T."/>
            <person name="Ammiraju J.S.S."/>
            <person name="Engler F."/>
            <person name="Soderlund C."/>
            <person name="Wing R.A."/>
            <person name="Palmer L.E."/>
            <person name="de la Bastide M."/>
            <person name="Spiegel L."/>
            <person name="Nascimento L."/>
            <person name="Zutavern T."/>
            <person name="O'Shaughnessy A."/>
            <person name="Dike S."/>
            <person name="Dedhia N."/>
            <person name="Preston R."/>
            <person name="Balija V."/>
            <person name="McCombie W.R."/>
            <person name="Chow T."/>
            <person name="Chen H."/>
            <person name="Chung M."/>
            <person name="Chen C."/>
            <person name="Shaw J."/>
            <person name="Wu H."/>
            <person name="Hsiao K."/>
            <person name="Chao Y."/>
            <person name="Chu M."/>
            <person name="Cheng C."/>
            <person name="Hour A."/>
            <person name="Lee P."/>
            <person name="Lin S."/>
            <person name="Lin Y."/>
            <person name="Liou J."/>
            <person name="Liu S."/>
            <person name="Hsing Y."/>
            <person name="Raghuvanshi S."/>
            <person name="Mohanty A."/>
            <person name="Bharti A.K."/>
            <person name="Gaur A."/>
            <person name="Gupta V."/>
            <person name="Kumar D."/>
            <person name="Ravi V."/>
            <person name="Vij S."/>
            <person name="Kapur A."/>
            <person name="Khurana P."/>
            <person name="Khurana P."/>
            <person name="Khurana J.P."/>
            <person name="Tyagi A.K."/>
            <person name="Gaikwad K."/>
            <person name="Singh A."/>
            <person name="Dalal V."/>
            <person name="Srivastava S."/>
            <person name="Dixit A."/>
            <person name="Pal A.K."/>
            <person name="Ghazi I.A."/>
            <person name="Yadav M."/>
            <person name="Pandit A."/>
            <person name="Bhargava A."/>
            <person name="Sureshbabu K."/>
            <person name="Batra K."/>
            <person name="Sharma T.R."/>
            <person name="Mohapatra T."/>
            <person name="Singh N.K."/>
            <person name="Messing J."/>
            <person name="Nelson A.B."/>
            <person name="Fuks G."/>
            <person name="Kavchok S."/>
            <person name="Keizer G."/>
            <person name="Linton E."/>
            <person name="Llaca V."/>
            <person name="Song R."/>
            <person name="Tanyolac B."/>
            <person name="Young S."/>
            <person name="Ho-Il K."/>
            <person name="Hahn J.H."/>
            <person name="Sangsakoo G."/>
            <person name="Vanavichit A."/>
            <person name="de Mattos Luiz.A.T."/>
            <person name="Zimmer P.D."/>
            <person name="Malone G."/>
            <person name="Dellagostin O."/>
            <person name="de Oliveira A.C."/>
            <person name="Bevan M."/>
            <person name="Bancroft I."/>
            <person name="Minx P."/>
            <person name="Cordum H."/>
            <person name="Wilson R."/>
            <person name="Cheng Z."/>
            <person name="Jin W."/>
            <person name="Jiang J."/>
            <person name="Leong S.A."/>
            <person name="Iwama H."/>
            <person name="Gojobori T."/>
            <person name="Itoh T."/>
            <person name="Niimura Y."/>
            <person name="Fujii Y."/>
            <person name="Habara T."/>
            <person name="Sakai H."/>
            <person name="Sato Y."/>
            <person name="Wilson G."/>
            <person name="Kumar K."/>
            <person name="McCouch S."/>
            <person name="Juretic N."/>
            <person name="Hoen D."/>
            <person name="Wright S."/>
            <person name="Bruskiewich R."/>
            <person name="Bureau T."/>
            <person name="Miyao A."/>
            <person name="Hirochika H."/>
            <person name="Nishikawa T."/>
            <person name="Kadowaki K."/>
            <person name="Sugiura M."/>
            <person name="Burr B."/>
            <person name="Sasaki T."/>
        </authorList>
    </citation>
    <scope>NUCLEOTIDE SEQUENCE [LARGE SCALE GENOMIC DNA]</scope>
    <source>
        <strain evidence="3">cv. Nipponbare</strain>
    </source>
</reference>
<dbReference type="AlphaFoldDB" id="A0A0P0WXR2"/>
<proteinExistence type="predicted"/>
<sequence>MLCRCMHTLGRILQMYFLAQVFLLQTAAPWPSILPLPLNSRLSTRLISIQFTLNKARSVEPSRLPSSWMTMSPLHGPVKLKGPVTKSPLGKTIVCLPVPAHAAFHASSTALVLSVFPSPLPPSFM</sequence>
<feature type="chain" id="PRO_5006056889" evidence="1">
    <location>
        <begin position="30"/>
        <end position="125"/>
    </location>
</feature>
<name>A0A0P0WXR2_ORYSJ</name>